<evidence type="ECO:0000313" key="1">
    <source>
        <dbReference type="EMBL" id="MED6151662.1"/>
    </source>
</evidence>
<keyword evidence="2" id="KW-1185">Reference proteome</keyword>
<dbReference type="Gene3D" id="3.80.10.10">
    <property type="entry name" value="Ribonuclease Inhibitor"/>
    <property type="match status" value="1"/>
</dbReference>
<dbReference type="PANTHER" id="PTHR11017:SF555">
    <property type="entry name" value="TIR-NBS-LRR RCT1-LIKE RESISTANCE PROTEIN"/>
    <property type="match status" value="1"/>
</dbReference>
<proteinExistence type="predicted"/>
<reference evidence="1 2" key="1">
    <citation type="journal article" date="2023" name="Plants (Basel)">
        <title>Bridging the Gap: Combining Genomics and Transcriptomics Approaches to Understand Stylosanthes scabra, an Orphan Legume from the Brazilian Caatinga.</title>
        <authorList>
            <person name="Ferreira-Neto J.R.C."/>
            <person name="da Silva M.D."/>
            <person name="Binneck E."/>
            <person name="de Melo N.F."/>
            <person name="da Silva R.H."/>
            <person name="de Melo A.L.T.M."/>
            <person name="Pandolfi V."/>
            <person name="Bustamante F.O."/>
            <person name="Brasileiro-Vidal A.C."/>
            <person name="Benko-Iseppon A.M."/>
        </authorList>
    </citation>
    <scope>NUCLEOTIDE SEQUENCE [LARGE SCALE GENOMIC DNA]</scope>
    <source>
        <tissue evidence="1">Leaves</tissue>
    </source>
</reference>
<dbReference type="Proteomes" id="UP001341840">
    <property type="component" value="Unassembled WGS sequence"/>
</dbReference>
<name>A0ABU6TTD1_9FABA</name>
<evidence type="ECO:0000313" key="2">
    <source>
        <dbReference type="Proteomes" id="UP001341840"/>
    </source>
</evidence>
<gene>
    <name evidence="1" type="ORF">PIB30_084555</name>
</gene>
<comment type="caution">
    <text evidence="1">The sequence shown here is derived from an EMBL/GenBank/DDBJ whole genome shotgun (WGS) entry which is preliminary data.</text>
</comment>
<protein>
    <submittedName>
        <fullName evidence="1">Uncharacterized protein</fullName>
    </submittedName>
</protein>
<dbReference type="SUPFAM" id="SSF52058">
    <property type="entry name" value="L domain-like"/>
    <property type="match status" value="1"/>
</dbReference>
<dbReference type="InterPro" id="IPR032675">
    <property type="entry name" value="LRR_dom_sf"/>
</dbReference>
<accession>A0ABU6TTD1</accession>
<organism evidence="1 2">
    <name type="scientific">Stylosanthes scabra</name>
    <dbReference type="NCBI Taxonomy" id="79078"/>
    <lineage>
        <taxon>Eukaryota</taxon>
        <taxon>Viridiplantae</taxon>
        <taxon>Streptophyta</taxon>
        <taxon>Embryophyta</taxon>
        <taxon>Tracheophyta</taxon>
        <taxon>Spermatophyta</taxon>
        <taxon>Magnoliopsida</taxon>
        <taxon>eudicotyledons</taxon>
        <taxon>Gunneridae</taxon>
        <taxon>Pentapetalae</taxon>
        <taxon>rosids</taxon>
        <taxon>fabids</taxon>
        <taxon>Fabales</taxon>
        <taxon>Fabaceae</taxon>
        <taxon>Papilionoideae</taxon>
        <taxon>50 kb inversion clade</taxon>
        <taxon>dalbergioids sensu lato</taxon>
        <taxon>Dalbergieae</taxon>
        <taxon>Pterocarpus clade</taxon>
        <taxon>Stylosanthes</taxon>
    </lineage>
</organism>
<sequence length="418" mass="46551">MVSGKGHDLPICPHTYASTDLLHALSVDASMALVFRWRNCPMEKLPFADHQHYELVEIDLSESKIVQLWDGKKFLNKLEHLNLSCCPRLKQTPDLSGAPNLKTLDLECCRKLSYIHPSLAHHESLIELNLRECRSLETLGDKLEMSSLKKLDLFLCESLRRLPEFGECMKQLSILTMLAFGILKLPKTIVNLVGLSEVDFGHCKFTGVPLSYGCFVGLKKLKSEEPTPHYDLAHLALLTDLNLLSNNFLIVPISIHQLPRLARLQLIRCFKLEVLPKLPSSLRELHALGCNSLDASNVNDAISKACCAFAESSTQDPQDILQMWIGGNEIPAWFDHQEQDNGVSSVSISFPHNFPSTETMALALRCDVNPERNVLDANAVCEAEMQLLRVVVADAPAHAPPPLLTCLLLFCLAYATAL</sequence>
<dbReference type="InterPro" id="IPR044974">
    <property type="entry name" value="Disease_R_plants"/>
</dbReference>
<dbReference type="PANTHER" id="PTHR11017">
    <property type="entry name" value="LEUCINE-RICH REPEAT-CONTAINING PROTEIN"/>
    <property type="match status" value="1"/>
</dbReference>
<dbReference type="EMBL" id="JASCZI010091996">
    <property type="protein sequence ID" value="MED6151662.1"/>
    <property type="molecule type" value="Genomic_DNA"/>
</dbReference>